<dbReference type="PROSITE" id="PS00893">
    <property type="entry name" value="NUDIX_BOX"/>
    <property type="match status" value="1"/>
</dbReference>
<sequence>MRITGRSGRHSEVVDVHLFLRRGDEVLLARRAGTGYADGLLHAPSGHVEDGEDVREAMVRETREEIGLRLEPEELRVALVMQHRSPRGEPRTGWFFEAWLGEGREPVNAEPDKCSELGWFPLDALPDDMVAYCRAGLDAYRAGERFALHWHLPGDAIAHDPSAPGRLVVLPAS</sequence>
<protein>
    <recommendedName>
        <fullName evidence="3">Nudix hydrolase domain-containing protein</fullName>
    </recommendedName>
</protein>
<dbReference type="PANTHER" id="PTHR43736:SF1">
    <property type="entry name" value="DIHYDRONEOPTERIN TRIPHOSPHATE DIPHOSPHATASE"/>
    <property type="match status" value="1"/>
</dbReference>
<evidence type="ECO:0000259" key="3">
    <source>
        <dbReference type="PROSITE" id="PS51462"/>
    </source>
</evidence>
<reference evidence="5" key="1">
    <citation type="journal article" date="2019" name="Int. J. Syst. Evol. Microbiol.">
        <title>The Global Catalogue of Microorganisms (GCM) 10K type strain sequencing project: providing services to taxonomists for standard genome sequencing and annotation.</title>
        <authorList>
            <consortium name="The Broad Institute Genomics Platform"/>
            <consortium name="The Broad Institute Genome Sequencing Center for Infectious Disease"/>
            <person name="Wu L."/>
            <person name="Ma J."/>
        </authorList>
    </citation>
    <scope>NUCLEOTIDE SEQUENCE [LARGE SCALE GENOMIC DNA]</scope>
    <source>
        <strain evidence="5">JCM 6305</strain>
    </source>
</reference>
<dbReference type="SUPFAM" id="SSF55811">
    <property type="entry name" value="Nudix"/>
    <property type="match status" value="1"/>
</dbReference>
<comment type="caution">
    <text evidence="4">The sequence shown here is derived from an EMBL/GenBank/DDBJ whole genome shotgun (WGS) entry which is preliminary data.</text>
</comment>
<dbReference type="InterPro" id="IPR020084">
    <property type="entry name" value="NUDIX_hydrolase_CS"/>
</dbReference>
<keyword evidence="5" id="KW-1185">Reference proteome</keyword>
<keyword evidence="2" id="KW-0378">Hydrolase</keyword>
<dbReference type="InterPro" id="IPR000086">
    <property type="entry name" value="NUDIX_hydrolase_dom"/>
</dbReference>
<gene>
    <name evidence="4" type="ORF">GCM10010405_22320</name>
</gene>
<organism evidence="4 5">
    <name type="scientific">Streptomyces macrosporus</name>
    <dbReference type="NCBI Taxonomy" id="44032"/>
    <lineage>
        <taxon>Bacteria</taxon>
        <taxon>Bacillati</taxon>
        <taxon>Actinomycetota</taxon>
        <taxon>Actinomycetes</taxon>
        <taxon>Kitasatosporales</taxon>
        <taxon>Streptomycetaceae</taxon>
        <taxon>Streptomyces</taxon>
    </lineage>
</organism>
<dbReference type="CDD" id="cd04683">
    <property type="entry name" value="NUDIX_Hydrolase"/>
    <property type="match status" value="1"/>
</dbReference>
<accession>A0ABP5X0G9</accession>
<name>A0ABP5X0G9_9ACTN</name>
<dbReference type="PANTHER" id="PTHR43736">
    <property type="entry name" value="ADP-RIBOSE PYROPHOSPHATASE"/>
    <property type="match status" value="1"/>
</dbReference>
<dbReference type="PROSITE" id="PS51462">
    <property type="entry name" value="NUDIX"/>
    <property type="match status" value="1"/>
</dbReference>
<dbReference type="Gene3D" id="3.90.79.10">
    <property type="entry name" value="Nucleoside Triphosphate Pyrophosphohydrolase"/>
    <property type="match status" value="1"/>
</dbReference>
<evidence type="ECO:0000313" key="5">
    <source>
        <dbReference type="Proteomes" id="UP001501638"/>
    </source>
</evidence>
<dbReference type="Pfam" id="PF00293">
    <property type="entry name" value="NUDIX"/>
    <property type="match status" value="1"/>
</dbReference>
<dbReference type="InterPro" id="IPR015797">
    <property type="entry name" value="NUDIX_hydrolase-like_dom_sf"/>
</dbReference>
<feature type="domain" description="Nudix hydrolase" evidence="3">
    <location>
        <begin position="9"/>
        <end position="142"/>
    </location>
</feature>
<comment type="similarity">
    <text evidence="1">Belongs to the Nudix hydrolase family.</text>
</comment>
<evidence type="ECO:0000256" key="2">
    <source>
        <dbReference type="ARBA" id="ARBA00022801"/>
    </source>
</evidence>
<evidence type="ECO:0000256" key="1">
    <source>
        <dbReference type="ARBA" id="ARBA00005582"/>
    </source>
</evidence>
<proteinExistence type="inferred from homology"/>
<evidence type="ECO:0000313" key="4">
    <source>
        <dbReference type="EMBL" id="GAA2438509.1"/>
    </source>
</evidence>
<dbReference type="Proteomes" id="UP001501638">
    <property type="component" value="Unassembled WGS sequence"/>
</dbReference>
<dbReference type="EMBL" id="BAAASZ010000017">
    <property type="protein sequence ID" value="GAA2438509.1"/>
    <property type="molecule type" value="Genomic_DNA"/>
</dbReference>